<feature type="signal peptide" evidence="1">
    <location>
        <begin position="1"/>
        <end position="21"/>
    </location>
</feature>
<evidence type="ECO:0000313" key="3">
    <source>
        <dbReference type="Proteomes" id="UP000237481"/>
    </source>
</evidence>
<keyword evidence="1" id="KW-0732">Signal</keyword>
<accession>A0A2S4L6M1</accession>
<organism evidence="2 3">
    <name type="scientific">Tolypocladium paradoxum</name>
    <dbReference type="NCBI Taxonomy" id="94208"/>
    <lineage>
        <taxon>Eukaryota</taxon>
        <taxon>Fungi</taxon>
        <taxon>Dikarya</taxon>
        <taxon>Ascomycota</taxon>
        <taxon>Pezizomycotina</taxon>
        <taxon>Sordariomycetes</taxon>
        <taxon>Hypocreomycetidae</taxon>
        <taxon>Hypocreales</taxon>
        <taxon>Ophiocordycipitaceae</taxon>
        <taxon>Tolypocladium</taxon>
    </lineage>
</organism>
<name>A0A2S4L6M1_9HYPO</name>
<reference evidence="2 3" key="1">
    <citation type="submission" date="2018-01" db="EMBL/GenBank/DDBJ databases">
        <title>Harnessing the power of phylogenomics to disentangle the directionality and signatures of interkingdom host jumping in the parasitic fungal genus Tolypocladium.</title>
        <authorList>
            <person name="Quandt C.A."/>
            <person name="Patterson W."/>
            <person name="Spatafora J.W."/>
        </authorList>
    </citation>
    <scope>NUCLEOTIDE SEQUENCE [LARGE SCALE GENOMIC DNA]</scope>
    <source>
        <strain evidence="2 3">NRBC 100945</strain>
    </source>
</reference>
<evidence type="ECO:0000313" key="2">
    <source>
        <dbReference type="EMBL" id="POR38096.1"/>
    </source>
</evidence>
<keyword evidence="3" id="KW-1185">Reference proteome</keyword>
<evidence type="ECO:0000256" key="1">
    <source>
        <dbReference type="SAM" id="SignalP"/>
    </source>
</evidence>
<gene>
    <name evidence="2" type="ORF">TPAR_01705</name>
</gene>
<dbReference type="EMBL" id="PKSG01000172">
    <property type="protein sequence ID" value="POR38096.1"/>
    <property type="molecule type" value="Genomic_DNA"/>
</dbReference>
<comment type="caution">
    <text evidence="2">The sequence shown here is derived from an EMBL/GenBank/DDBJ whole genome shotgun (WGS) entry which is preliminary data.</text>
</comment>
<dbReference type="Proteomes" id="UP000237481">
    <property type="component" value="Unassembled WGS sequence"/>
</dbReference>
<evidence type="ECO:0008006" key="4">
    <source>
        <dbReference type="Google" id="ProtNLM"/>
    </source>
</evidence>
<dbReference type="AlphaFoldDB" id="A0A2S4L6M1"/>
<protein>
    <recommendedName>
        <fullName evidence="4">Secreted protein</fullName>
    </recommendedName>
</protein>
<feature type="chain" id="PRO_5015504158" description="Secreted protein" evidence="1">
    <location>
        <begin position="22"/>
        <end position="292"/>
    </location>
</feature>
<proteinExistence type="predicted"/>
<sequence>MDLNKRSFWLVCVFGLRLADAPISPALDLPRYIPSIVAGRDAQCPCRDVGENLVPRCEQAPPSSQENASLMCWSRVVTQHRRHARLLRPAQKYLLVGTLRTPAHISRSSRSPPRLLHPTAHASISSCLSLPIPFVPRCPDQANTTTTLVPRQVHVASTLTTVFAAASILVRDASEPQAPFPASLRSRTVCLQPQTVDGRTLDGALAGTDRAAPQTDEPRTTIPIYPTSFRHRVAHCSPADDRLASTDDDPERATPLFIHLTPVAACAAASRLPSSLLYATIRLPRPHRLARH</sequence>